<dbReference type="Proteomes" id="UP000187455">
    <property type="component" value="Unassembled WGS sequence"/>
</dbReference>
<evidence type="ECO:0000256" key="7">
    <source>
        <dbReference type="SAM" id="MobiDB-lite"/>
    </source>
</evidence>
<dbReference type="AlphaFoldDB" id="A0A1R0GWR8"/>
<dbReference type="InterPro" id="IPR038770">
    <property type="entry name" value="Na+/solute_symporter_sf"/>
</dbReference>
<dbReference type="InterPro" id="IPR006153">
    <property type="entry name" value="Cation/H_exchanger_TM"/>
</dbReference>
<evidence type="ECO:0000256" key="5">
    <source>
        <dbReference type="ARBA" id="ARBA00023065"/>
    </source>
</evidence>
<feature type="transmembrane region" description="Helical" evidence="8">
    <location>
        <begin position="210"/>
        <end position="232"/>
    </location>
</feature>
<name>A0A1R0GWR8_9FUNG</name>
<evidence type="ECO:0000256" key="8">
    <source>
        <dbReference type="SAM" id="Phobius"/>
    </source>
</evidence>
<proteinExistence type="predicted"/>
<evidence type="ECO:0000256" key="4">
    <source>
        <dbReference type="ARBA" id="ARBA00022989"/>
    </source>
</evidence>
<feature type="transmembrane region" description="Helical" evidence="8">
    <location>
        <begin position="131"/>
        <end position="147"/>
    </location>
</feature>
<dbReference type="PANTHER" id="PTHR32468:SF0">
    <property type="entry name" value="K(+)_H(+) ANTIPORTER 1"/>
    <property type="match status" value="1"/>
</dbReference>
<dbReference type="InterPro" id="IPR050794">
    <property type="entry name" value="CPA2_transporter"/>
</dbReference>
<dbReference type="Pfam" id="PF00999">
    <property type="entry name" value="Na_H_Exchanger"/>
    <property type="match status" value="1"/>
</dbReference>
<evidence type="ECO:0000256" key="2">
    <source>
        <dbReference type="ARBA" id="ARBA00022448"/>
    </source>
</evidence>
<reference evidence="10 11" key="1">
    <citation type="journal article" date="2016" name="Mol. Biol. Evol.">
        <title>Genome-Wide Survey of Gut Fungi (Harpellales) Reveals the First Horizontally Transferred Ubiquitin Gene from a Mosquito Host.</title>
        <authorList>
            <person name="Wang Y."/>
            <person name="White M.M."/>
            <person name="Kvist S."/>
            <person name="Moncalvo J.M."/>
        </authorList>
    </citation>
    <scope>NUCLEOTIDE SEQUENCE [LARGE SCALE GENOMIC DNA]</scope>
    <source>
        <strain evidence="10 11">ALG-7-W6</strain>
    </source>
</reference>
<keyword evidence="3 8" id="KW-0812">Transmembrane</keyword>
<feature type="compositionally biased region" description="Polar residues" evidence="7">
    <location>
        <begin position="647"/>
        <end position="662"/>
    </location>
</feature>
<feature type="transmembrane region" description="Helical" evidence="8">
    <location>
        <begin position="275"/>
        <end position="293"/>
    </location>
</feature>
<feature type="region of interest" description="Disordered" evidence="7">
    <location>
        <begin position="641"/>
        <end position="674"/>
    </location>
</feature>
<evidence type="ECO:0000313" key="10">
    <source>
        <dbReference type="EMBL" id="OLY81332.1"/>
    </source>
</evidence>
<feature type="domain" description="Cation/H+ exchanger transmembrane" evidence="9">
    <location>
        <begin position="3"/>
        <end position="294"/>
    </location>
</feature>
<keyword evidence="5" id="KW-0406">Ion transport</keyword>
<gene>
    <name evidence="10" type="ORF">AYI68_g4565</name>
</gene>
<feature type="transmembrane region" description="Helical" evidence="8">
    <location>
        <begin position="57"/>
        <end position="83"/>
    </location>
</feature>
<protein>
    <submittedName>
        <fullName evidence="10">Cation/H(+) antiporter 19</fullName>
    </submittedName>
</protein>
<accession>A0A1R0GWR8</accession>
<keyword evidence="4 8" id="KW-1133">Transmembrane helix</keyword>
<dbReference type="OrthoDB" id="2687058at2759"/>
<feature type="transmembrane region" description="Helical" evidence="8">
    <location>
        <begin position="153"/>
        <end position="174"/>
    </location>
</feature>
<feature type="region of interest" description="Disordered" evidence="7">
    <location>
        <begin position="774"/>
        <end position="796"/>
    </location>
</feature>
<organism evidence="10 11">
    <name type="scientific">Smittium mucronatum</name>
    <dbReference type="NCBI Taxonomy" id="133383"/>
    <lineage>
        <taxon>Eukaryota</taxon>
        <taxon>Fungi</taxon>
        <taxon>Fungi incertae sedis</taxon>
        <taxon>Zoopagomycota</taxon>
        <taxon>Kickxellomycotina</taxon>
        <taxon>Harpellomycetes</taxon>
        <taxon>Harpellales</taxon>
        <taxon>Legeriomycetaceae</taxon>
        <taxon>Smittium</taxon>
    </lineage>
</organism>
<keyword evidence="2" id="KW-0813">Transport</keyword>
<evidence type="ECO:0000256" key="1">
    <source>
        <dbReference type="ARBA" id="ARBA00004141"/>
    </source>
</evidence>
<evidence type="ECO:0000256" key="6">
    <source>
        <dbReference type="ARBA" id="ARBA00023136"/>
    </source>
</evidence>
<dbReference type="EMBL" id="LSSL01002569">
    <property type="protein sequence ID" value="OLY81332.1"/>
    <property type="molecule type" value="Genomic_DNA"/>
</dbReference>
<evidence type="ECO:0000313" key="11">
    <source>
        <dbReference type="Proteomes" id="UP000187455"/>
    </source>
</evidence>
<feature type="transmembrane region" description="Helical" evidence="8">
    <location>
        <begin position="89"/>
        <end position="110"/>
    </location>
</feature>
<comment type="subcellular location">
    <subcellularLocation>
        <location evidence="1">Membrane</location>
        <topology evidence="1">Multi-pass membrane protein</topology>
    </subcellularLocation>
</comment>
<dbReference type="Gene3D" id="1.20.1530.20">
    <property type="match status" value="1"/>
</dbReference>
<evidence type="ECO:0000256" key="3">
    <source>
        <dbReference type="ARBA" id="ARBA00022692"/>
    </source>
</evidence>
<sequence length="961" mass="106371">MIVPFIAGALISFILYNTFQDSGQFYVFLLFCGVSISITAFPVLARILSELDMLKTTVGFATITAASVDDVTAWVLLALVIALSGSASGLSALWILMIGVAYVLFVFFVIQRFYIKYLNREGFLNGRDPNPQVVFITFTMVFISAWFTDVLGIHAIFGAYIIGVIVPHNGGFAIKIAEKIEDLISIFFLPVYFALSGLNTNLGLLNSGKAWLLLILTVFASFFGKIAGCSLAARYGKFSWRESLTIGVLMSCKGLVELIVLNIGLQAKVINEKVFSILVLSALVTTFTTTPIVKYMYPRKHFKYVEDDKFDLHTNTDKISIFPDEKHSFVDGDFGALVVINRQKQLPAMITLVSLFSNPKNEKSFINSKLSTFANGFNNIQFYFLRLIEMTSRETSVMLHSESENFEFNDPVLATFRAFSQVSSISSTLQLSVSNKDNFAENILDYANNFKVDLTIIPALGKVETLGDSNYEPYSGILHDVNLSPYSKATQIDLINRLFKKSKSSVGIFINRGLISAGFCNETLNFTRKISALKKGSQESREHKNLDSLNLEGSKSQSQSLFTDDLDLNLPIIFIPFFGGPDDVCAVNTAINLCSKSKVNILIIYYSLSIEVTAENPSLSFEDFCESSPISVPRSVLRHDSPRANIRSRSVPNNGNNTQKGSAGTHPSKFNPNTGIDTPLKEMIQNTQSDFLFLGELFKVDIDQKLNSLTCNSNLFYGEISSNKNLLVDPYKISISPSTLNPSNGTTNMKASEQVENSLGSSLGSPKDIFGEHGNSFKKTGQSSSEKNDSNSVLGPLPKKNVQIYEELVSSPQFNDPEFKKNSDYIKDLFKSFKSPIHDNLHLRILKTSTPLLTSLSHTLILRSCDLVVCGRNVRDCSTNDKNSVDISEINSLKAQKFLNHLTELNGSGILNSFKVNDDDRDAIGVFGERVLCIKSRASNLIIQANQENIPELQDEISESV</sequence>
<dbReference type="GO" id="GO:0016020">
    <property type="term" value="C:membrane"/>
    <property type="evidence" value="ECO:0007669"/>
    <property type="project" value="UniProtKB-SubCell"/>
</dbReference>
<feature type="compositionally biased region" description="Polar residues" evidence="7">
    <location>
        <begin position="777"/>
        <end position="793"/>
    </location>
</feature>
<dbReference type="GO" id="GO:0015297">
    <property type="term" value="F:antiporter activity"/>
    <property type="evidence" value="ECO:0007669"/>
    <property type="project" value="InterPro"/>
</dbReference>
<keyword evidence="6 8" id="KW-0472">Membrane</keyword>
<evidence type="ECO:0000259" key="9">
    <source>
        <dbReference type="Pfam" id="PF00999"/>
    </source>
</evidence>
<dbReference type="PANTHER" id="PTHR32468">
    <property type="entry name" value="CATION/H + ANTIPORTER"/>
    <property type="match status" value="1"/>
</dbReference>
<feature type="transmembrane region" description="Helical" evidence="8">
    <location>
        <begin position="25"/>
        <end position="45"/>
    </location>
</feature>
<feature type="transmembrane region" description="Helical" evidence="8">
    <location>
        <begin position="186"/>
        <end position="204"/>
    </location>
</feature>
<dbReference type="GO" id="GO:1902600">
    <property type="term" value="P:proton transmembrane transport"/>
    <property type="evidence" value="ECO:0007669"/>
    <property type="project" value="InterPro"/>
</dbReference>
<keyword evidence="11" id="KW-1185">Reference proteome</keyword>
<comment type="caution">
    <text evidence="10">The sequence shown here is derived from an EMBL/GenBank/DDBJ whole genome shotgun (WGS) entry which is preliminary data.</text>
</comment>